<evidence type="ECO:0000313" key="1">
    <source>
        <dbReference type="EnsemblPlants" id="OB01G25460.1"/>
    </source>
</evidence>
<organism evidence="1">
    <name type="scientific">Oryza brachyantha</name>
    <name type="common">malo sina</name>
    <dbReference type="NCBI Taxonomy" id="4533"/>
    <lineage>
        <taxon>Eukaryota</taxon>
        <taxon>Viridiplantae</taxon>
        <taxon>Streptophyta</taxon>
        <taxon>Embryophyta</taxon>
        <taxon>Tracheophyta</taxon>
        <taxon>Spermatophyta</taxon>
        <taxon>Magnoliopsida</taxon>
        <taxon>Liliopsida</taxon>
        <taxon>Poales</taxon>
        <taxon>Poaceae</taxon>
        <taxon>BOP clade</taxon>
        <taxon>Oryzoideae</taxon>
        <taxon>Oryzeae</taxon>
        <taxon>Oryzinae</taxon>
        <taxon>Oryza</taxon>
    </lineage>
</organism>
<evidence type="ECO:0000313" key="2">
    <source>
        <dbReference type="Proteomes" id="UP000006038"/>
    </source>
</evidence>
<dbReference type="EnsemblPlants" id="OB01G25460.1">
    <property type="protein sequence ID" value="OB01G25460.1"/>
    <property type="gene ID" value="OB01G25460"/>
</dbReference>
<dbReference type="PANTHER" id="PTHR46328:SF27">
    <property type="entry name" value="OS12G0287500 PROTEIN"/>
    <property type="match status" value="1"/>
</dbReference>
<sequence length="383" mass="42918">MAPTIITEQKLFKLSEGGAIMGHNARGYDEGLCFGSNKAGAWDYETQAAPDDQTERYEAFLNLSQESNMMYTDLIQQIGFLKEPNTTSQSGYQADAPVGGFMNLLQLTEDFENNTDYSLENYLNDDANLHDKHDASIGVGCNSNSEHNMYMTTSRFELDEKFEGFMQSTESLYDSELHHVSVVLLDAVNRENIFDEEPADIDNALGETELINKGIQLDSVHDVEQNADKVVQQSPDDTAVTFDDNCTLSIANSEDMAGQKQNLTEEDIQLFLHDESISAAVRSSQEGDSMHVPKKGKKFRTDKEAISFYQNYALIVGFSTVKATSYISRKKGVESKVTRQTFKCQRRKKMESSKEEENEQATLGDFLNADKNVVGEAVVKKRK</sequence>
<dbReference type="Gramene" id="OB01G25460.1">
    <property type="protein sequence ID" value="OB01G25460.1"/>
    <property type="gene ID" value="OB01G25460"/>
</dbReference>
<dbReference type="AlphaFoldDB" id="J3KZZ0"/>
<dbReference type="PANTHER" id="PTHR46328">
    <property type="entry name" value="FAR-RED IMPAIRED RESPONSIVE (FAR1) FAMILY PROTEIN-RELATED"/>
    <property type="match status" value="1"/>
</dbReference>
<keyword evidence="2" id="KW-1185">Reference proteome</keyword>
<accession>J3KZZ0</accession>
<dbReference type="Proteomes" id="UP000006038">
    <property type="component" value="Chromosome 1"/>
</dbReference>
<protein>
    <recommendedName>
        <fullName evidence="3">FAR1 domain-containing protein</fullName>
    </recommendedName>
</protein>
<reference evidence="1" key="1">
    <citation type="journal article" date="2013" name="Nat. Commun.">
        <title>Whole-genome sequencing of Oryza brachyantha reveals mechanisms underlying Oryza genome evolution.</title>
        <authorList>
            <person name="Chen J."/>
            <person name="Huang Q."/>
            <person name="Gao D."/>
            <person name="Wang J."/>
            <person name="Lang Y."/>
            <person name="Liu T."/>
            <person name="Li B."/>
            <person name="Bai Z."/>
            <person name="Luis Goicoechea J."/>
            <person name="Liang C."/>
            <person name="Chen C."/>
            <person name="Zhang W."/>
            <person name="Sun S."/>
            <person name="Liao Y."/>
            <person name="Zhang X."/>
            <person name="Yang L."/>
            <person name="Song C."/>
            <person name="Wang M."/>
            <person name="Shi J."/>
            <person name="Liu G."/>
            <person name="Liu J."/>
            <person name="Zhou H."/>
            <person name="Zhou W."/>
            <person name="Yu Q."/>
            <person name="An N."/>
            <person name="Chen Y."/>
            <person name="Cai Q."/>
            <person name="Wang B."/>
            <person name="Liu B."/>
            <person name="Min J."/>
            <person name="Huang Y."/>
            <person name="Wu H."/>
            <person name="Li Z."/>
            <person name="Zhang Y."/>
            <person name="Yin Y."/>
            <person name="Song W."/>
            <person name="Jiang J."/>
            <person name="Jackson S.A."/>
            <person name="Wing R.A."/>
            <person name="Wang J."/>
            <person name="Chen M."/>
        </authorList>
    </citation>
    <scope>NUCLEOTIDE SEQUENCE [LARGE SCALE GENOMIC DNA]</scope>
    <source>
        <strain evidence="1">cv. IRGC 101232</strain>
    </source>
</reference>
<dbReference type="HOGENOM" id="CLU_722362_0_0_1"/>
<proteinExistence type="predicted"/>
<evidence type="ECO:0008006" key="3">
    <source>
        <dbReference type="Google" id="ProtNLM"/>
    </source>
</evidence>
<reference evidence="1" key="2">
    <citation type="submission" date="2013-04" db="UniProtKB">
        <authorList>
            <consortium name="EnsemblPlants"/>
        </authorList>
    </citation>
    <scope>IDENTIFICATION</scope>
</reference>
<name>J3KZZ0_ORYBR</name>